<organism evidence="7 8">
    <name type="scientific">Platysternon megacephalum</name>
    <name type="common">big-headed turtle</name>
    <dbReference type="NCBI Taxonomy" id="55544"/>
    <lineage>
        <taxon>Eukaryota</taxon>
        <taxon>Metazoa</taxon>
        <taxon>Chordata</taxon>
        <taxon>Craniata</taxon>
        <taxon>Vertebrata</taxon>
        <taxon>Euteleostomi</taxon>
        <taxon>Archelosauria</taxon>
        <taxon>Testudinata</taxon>
        <taxon>Testudines</taxon>
        <taxon>Cryptodira</taxon>
        <taxon>Durocryptodira</taxon>
        <taxon>Testudinoidea</taxon>
        <taxon>Platysternidae</taxon>
        <taxon>Platysternon</taxon>
    </lineage>
</organism>
<comment type="caution">
    <text evidence="7">The sequence shown here is derived from an EMBL/GenBank/DDBJ whole genome shotgun (WGS) entry which is preliminary data.</text>
</comment>
<dbReference type="Gene3D" id="3.30.428.10">
    <property type="entry name" value="HIT-like"/>
    <property type="match status" value="1"/>
</dbReference>
<keyword evidence="8" id="KW-1185">Reference proteome</keyword>
<dbReference type="Proteomes" id="UP000297703">
    <property type="component" value="Unassembled WGS sequence"/>
</dbReference>
<dbReference type="STRING" id="55544.A0A4D9DCT0"/>
<protein>
    <submittedName>
        <fullName evidence="7">Zonadhesin-like</fullName>
    </submittedName>
</protein>
<evidence type="ECO:0000256" key="2">
    <source>
        <dbReference type="ARBA" id="ARBA00025764"/>
    </source>
</evidence>
<proteinExistence type="inferred from homology"/>
<evidence type="ECO:0000256" key="4">
    <source>
        <dbReference type="PIRSR" id="PIRSR601310-3"/>
    </source>
</evidence>
<evidence type="ECO:0000259" key="6">
    <source>
        <dbReference type="PROSITE" id="PS51084"/>
    </source>
</evidence>
<dbReference type="PANTHER" id="PTHR46648">
    <property type="entry name" value="HIT FAMILY PROTEIN 1"/>
    <property type="match status" value="1"/>
</dbReference>
<dbReference type="PROSITE" id="PS51084">
    <property type="entry name" value="HIT_2"/>
    <property type="match status" value="1"/>
</dbReference>
<accession>A0A4D9DCT0</accession>
<dbReference type="PANTHER" id="PTHR46648:SF1">
    <property type="entry name" value="ADENOSINE 5'-MONOPHOSPHORAMIDASE HNT1"/>
    <property type="match status" value="1"/>
</dbReference>
<name>A0A4D9DCT0_9SAUR</name>
<dbReference type="InterPro" id="IPR036265">
    <property type="entry name" value="HIT-like_sf"/>
</dbReference>
<evidence type="ECO:0000313" key="8">
    <source>
        <dbReference type="Proteomes" id="UP000297703"/>
    </source>
</evidence>
<feature type="active site" description="Tele-AMP-histidine intermediate" evidence="3">
    <location>
        <position position="99"/>
    </location>
</feature>
<dbReference type="GO" id="GO:0009117">
    <property type="term" value="P:nucleotide metabolic process"/>
    <property type="evidence" value="ECO:0007669"/>
    <property type="project" value="TreeGrafter"/>
</dbReference>
<evidence type="ECO:0000256" key="3">
    <source>
        <dbReference type="PIRSR" id="PIRSR601310-1"/>
    </source>
</evidence>
<dbReference type="EMBL" id="QXTE01013294">
    <property type="protein sequence ID" value="TFJ95150.1"/>
    <property type="molecule type" value="Genomic_DNA"/>
</dbReference>
<dbReference type="InterPro" id="IPR011146">
    <property type="entry name" value="HIT-like"/>
</dbReference>
<feature type="domain" description="HIT" evidence="6">
    <location>
        <begin position="4"/>
        <end position="112"/>
    </location>
</feature>
<comment type="catalytic activity">
    <reaction evidence="1">
        <text>adenosine 5'-phosphoramidate + H2O = NH4(+) + AMP</text>
        <dbReference type="Rhea" id="RHEA:67916"/>
        <dbReference type="ChEBI" id="CHEBI:15377"/>
        <dbReference type="ChEBI" id="CHEBI:28938"/>
        <dbReference type="ChEBI" id="CHEBI:57890"/>
        <dbReference type="ChEBI" id="CHEBI:456215"/>
    </reaction>
</comment>
<dbReference type="PRINTS" id="PR00332">
    <property type="entry name" value="HISTRIAD"/>
</dbReference>
<dbReference type="Pfam" id="PF01230">
    <property type="entry name" value="HIT"/>
    <property type="match status" value="1"/>
</dbReference>
<dbReference type="SUPFAM" id="SSF54197">
    <property type="entry name" value="HIT-like"/>
    <property type="match status" value="1"/>
</dbReference>
<gene>
    <name evidence="7" type="ORF">DR999_PMT23414</name>
</gene>
<reference evidence="7 8" key="2">
    <citation type="submission" date="2019-04" db="EMBL/GenBank/DDBJ databases">
        <title>The genome sequence of big-headed turtle.</title>
        <authorList>
            <person name="Gong S."/>
        </authorList>
    </citation>
    <scope>NUCLEOTIDE SEQUENCE [LARGE SCALE GENOMIC DNA]</scope>
    <source>
        <strain evidence="7">DO16091913</strain>
        <tissue evidence="7">Muscle</tissue>
    </source>
</reference>
<sequence length="140" mass="14748">MSCTFCAIVAGDIVSSHVYGDDRVVAFLDIAAATPGHLLVIPRQHSPSLESLNPEDAARMMVVAQALSTALRESGLPADGVNLMLSDGAAAGQEVPHVHLHVIPRSTSDGFDVTARFGHPQRNTLDTQAAQIRSALAAHF</sequence>
<evidence type="ECO:0000313" key="7">
    <source>
        <dbReference type="EMBL" id="TFJ95150.1"/>
    </source>
</evidence>
<dbReference type="InterPro" id="IPR001310">
    <property type="entry name" value="Histidine_triad_HIT"/>
</dbReference>
<dbReference type="OrthoDB" id="672793at2759"/>
<dbReference type="AlphaFoldDB" id="A0A4D9DCT0"/>
<evidence type="ECO:0000256" key="1">
    <source>
        <dbReference type="ARBA" id="ARBA00024472"/>
    </source>
</evidence>
<reference evidence="7 8" key="1">
    <citation type="submission" date="2019-04" db="EMBL/GenBank/DDBJ databases">
        <title>Draft genome of the big-headed turtle Platysternon megacephalum.</title>
        <authorList>
            <person name="Gong S."/>
        </authorList>
    </citation>
    <scope>NUCLEOTIDE SEQUENCE [LARGE SCALE GENOMIC DNA]</scope>
    <source>
        <strain evidence="7">DO16091913</strain>
        <tissue evidence="7">Muscle</tissue>
    </source>
</reference>
<evidence type="ECO:0000256" key="5">
    <source>
        <dbReference type="PROSITE-ProRule" id="PRU00464"/>
    </source>
</evidence>
<dbReference type="GO" id="GO:0003824">
    <property type="term" value="F:catalytic activity"/>
    <property type="evidence" value="ECO:0007669"/>
    <property type="project" value="InterPro"/>
</dbReference>
<comment type="similarity">
    <text evidence="2">Belongs to the HINT family.</text>
</comment>
<feature type="short sequence motif" description="Histidine triad motif" evidence="4 5">
    <location>
        <begin position="97"/>
        <end position="101"/>
    </location>
</feature>